<evidence type="ECO:0000256" key="5">
    <source>
        <dbReference type="ARBA" id="ARBA00022737"/>
    </source>
</evidence>
<dbReference type="InterPro" id="IPR036322">
    <property type="entry name" value="WD40_repeat_dom_sf"/>
</dbReference>
<dbReference type="SMART" id="SM00320">
    <property type="entry name" value="WD40"/>
    <property type="match status" value="6"/>
</dbReference>
<dbReference type="Proteomes" id="UP000269793">
    <property type="component" value="Chromosome I"/>
</dbReference>
<reference evidence="9 10" key="1">
    <citation type="submission" date="2018-10" db="EMBL/GenBank/DDBJ databases">
        <title>Complete genome sequence of Malassezia restricta CBS 7877.</title>
        <authorList>
            <person name="Morand S.C."/>
            <person name="Bertignac M."/>
            <person name="Iltis A."/>
            <person name="Kolder I."/>
            <person name="Pirovano W."/>
            <person name="Jourdain R."/>
            <person name="Clavaud C."/>
        </authorList>
    </citation>
    <scope>NUCLEOTIDE SEQUENCE [LARGE SCALE GENOMIC DNA]</scope>
    <source>
        <strain evidence="9 10">CBS 7877</strain>
    </source>
</reference>
<dbReference type="InterPro" id="IPR002933">
    <property type="entry name" value="Peptidase_M20"/>
</dbReference>
<dbReference type="PANTHER" id="PTHR43270">
    <property type="entry name" value="BETA-ALA-HIS DIPEPTIDASE"/>
    <property type="match status" value="1"/>
</dbReference>
<dbReference type="Pfam" id="PF01546">
    <property type="entry name" value="Peptidase_M20"/>
    <property type="match status" value="1"/>
</dbReference>
<feature type="domain" description="Peptidase M20 dimerisation" evidence="8">
    <location>
        <begin position="603"/>
        <end position="746"/>
    </location>
</feature>
<dbReference type="GO" id="GO:0046872">
    <property type="term" value="F:metal ion binding"/>
    <property type="evidence" value="ECO:0007669"/>
    <property type="project" value="UniProtKB-KW"/>
</dbReference>
<dbReference type="GO" id="GO:0006751">
    <property type="term" value="P:glutathione catabolic process"/>
    <property type="evidence" value="ECO:0007669"/>
    <property type="project" value="InterPro"/>
</dbReference>
<proteinExistence type="inferred from homology"/>
<keyword evidence="6 9" id="KW-0378">Hydrolase</keyword>
<protein>
    <submittedName>
        <fullName evidence="9">Putative di-and tripeptidase DUG2</fullName>
        <ecNumber evidence="9">3.4.-.-</ecNumber>
    </submittedName>
</protein>
<sequence>MAWVDGSASTSALPWSRESEDVLHHTVTCESAVLALAVDDVRGRMLVGTQQGDIRVWHLPTFEVQADLVGHRSSVLSLVLSDDYVFSASSDSTVRVWDAETLQPRACVFPASTNTGDIYSLAWDAKAQVLYMGCQDTSIEWISITRARLHEAASEPLWPTATSYDKFFDSRPRSLWHRTTEREMSARSATASDLLRRTHVRWSDGRTCADSPMAVLRVDPAHVVHSAHHSYVYCMTWAEVHGETMLASGAGDEAVRLWRLCGASPTLFRTLVLPHPAGDAVLSLAAWKGTLLAGKQGGTIDVWDMESFTPVRVLPAHTKDVLCLQPLAEGDAYVFWSGGADGEVCRFDRYFRCCGRFSAHTKDVQCLALHAAPPTRAYSWLAHAPLLLTGASDGHVRLWHYARFGTAPPMPRPYASSLLQRLAQFVRYKSVSHGPTMHADDENGEDSRQAAHFLRTTLMELGASDVQLLPTGRRTNPMVLGTFRAERPRRRCLFYGHYDCVPAGDGWDSDPWTLHGRDGYVYGRGVSDNKGPVLAVAHAASELLHTHQLDMDVVMLVEGEQEAGSSPFQACLQQNKHLLGPIDTVLVCNSYWLGEHQPCLTIGLRGVLRALVRISGLGGADQHSGVDGGAEREPMMDMIKLLASLVDADGRVALPHFYDDVRAVTDDERAHLAELAQEASRSTSVERLMALWCMPSLTVHQVTNSSTAHSTVIPRAVEASVSMRIVPDQDVHAIQAQFVRTIHEHFQRMRSSNTVDVHVFHCADWWLGSLQDAAWGALVEAVEAEWGAPVRLIREGGSIPGIAILEKELGAKAVHLPMGQASDHAHLPNERIRLVNLEKGQAVVRRFFQKMGR</sequence>
<dbReference type="InterPro" id="IPR051458">
    <property type="entry name" value="Cyt/Met_Dipeptidase"/>
</dbReference>
<dbReference type="Gene3D" id="2.130.10.10">
    <property type="entry name" value="YVTN repeat-like/Quinoprotein amine dehydrogenase"/>
    <property type="match status" value="2"/>
</dbReference>
<keyword evidence="2 7" id="KW-0853">WD repeat</keyword>
<dbReference type="OrthoDB" id="7832001at2759"/>
<evidence type="ECO:0000256" key="3">
    <source>
        <dbReference type="ARBA" id="ARBA00022670"/>
    </source>
</evidence>
<evidence type="ECO:0000259" key="8">
    <source>
        <dbReference type="Pfam" id="PF07687"/>
    </source>
</evidence>
<dbReference type="GO" id="GO:0006508">
    <property type="term" value="P:proteolysis"/>
    <property type="evidence" value="ECO:0007669"/>
    <property type="project" value="UniProtKB-KW"/>
</dbReference>
<name>A0A3G2RZ65_MALR7</name>
<dbReference type="Gene3D" id="3.40.630.10">
    <property type="entry name" value="Zn peptidases"/>
    <property type="match status" value="1"/>
</dbReference>
<evidence type="ECO:0000256" key="1">
    <source>
        <dbReference type="ARBA" id="ARBA00006247"/>
    </source>
</evidence>
<dbReference type="InterPro" id="IPR019775">
    <property type="entry name" value="WD40_repeat_CS"/>
</dbReference>
<dbReference type="InterPro" id="IPR011650">
    <property type="entry name" value="Peptidase_M20_dimer"/>
</dbReference>
<dbReference type="PROSITE" id="PS50294">
    <property type="entry name" value="WD_REPEATS_REGION"/>
    <property type="match status" value="1"/>
</dbReference>
<feature type="repeat" description="WD" evidence="7">
    <location>
        <begin position="68"/>
        <end position="101"/>
    </location>
</feature>
<dbReference type="STRING" id="425264.A0A3G2RZ65"/>
<dbReference type="InterPro" id="IPR015943">
    <property type="entry name" value="WD40/YVTN_repeat-like_dom_sf"/>
</dbReference>
<evidence type="ECO:0000313" key="9">
    <source>
        <dbReference type="EMBL" id="AYO41073.1"/>
    </source>
</evidence>
<evidence type="ECO:0000256" key="7">
    <source>
        <dbReference type="PROSITE-ProRule" id="PRU00221"/>
    </source>
</evidence>
<keyword evidence="4" id="KW-0479">Metal-binding</keyword>
<dbReference type="SUPFAM" id="SSF53187">
    <property type="entry name" value="Zn-dependent exopeptidases"/>
    <property type="match status" value="1"/>
</dbReference>
<evidence type="ECO:0000256" key="2">
    <source>
        <dbReference type="ARBA" id="ARBA00022574"/>
    </source>
</evidence>
<dbReference type="EC" id="3.4.-.-" evidence="9"/>
<feature type="repeat" description="WD" evidence="7">
    <location>
        <begin position="225"/>
        <end position="260"/>
    </location>
</feature>
<keyword evidence="5" id="KW-0677">Repeat</keyword>
<dbReference type="EMBL" id="CP033148">
    <property type="protein sequence ID" value="AYO41073.1"/>
    <property type="molecule type" value="Genomic_DNA"/>
</dbReference>
<comment type="similarity">
    <text evidence="1">Belongs to the peptidase M20A family.</text>
</comment>
<dbReference type="PROSITE" id="PS00678">
    <property type="entry name" value="WD_REPEATS_1"/>
    <property type="match status" value="1"/>
</dbReference>
<accession>A0A3G2RZ65</accession>
<dbReference type="PROSITE" id="PS50082">
    <property type="entry name" value="WD_REPEATS_2"/>
    <property type="match status" value="2"/>
</dbReference>
<dbReference type="Pfam" id="PF07687">
    <property type="entry name" value="M20_dimer"/>
    <property type="match status" value="1"/>
</dbReference>
<dbReference type="PANTHER" id="PTHR43270:SF8">
    <property type="entry name" value="DI- AND TRIPEPTIDASE DUG2-RELATED"/>
    <property type="match status" value="1"/>
</dbReference>
<evidence type="ECO:0000256" key="4">
    <source>
        <dbReference type="ARBA" id="ARBA00022723"/>
    </source>
</evidence>
<dbReference type="VEuPathDB" id="FungiDB:DNF11_0123"/>
<evidence type="ECO:0000256" key="6">
    <source>
        <dbReference type="ARBA" id="ARBA00022801"/>
    </source>
</evidence>
<gene>
    <name evidence="9" type="primary">DUG2</name>
    <name evidence="9" type="ORF">DNF11_0123</name>
</gene>
<keyword evidence="3" id="KW-0645">Protease</keyword>
<dbReference type="PRINTS" id="PR00320">
    <property type="entry name" value="GPROTEINBRPT"/>
</dbReference>
<keyword evidence="10" id="KW-1185">Reference proteome</keyword>
<dbReference type="AlphaFoldDB" id="A0A3G2RZ65"/>
<dbReference type="Pfam" id="PF00400">
    <property type="entry name" value="WD40"/>
    <property type="match status" value="2"/>
</dbReference>
<dbReference type="PIRSF" id="PIRSF037237">
    <property type="entry name" value="Peptidase_WD_repeats_DUG2"/>
    <property type="match status" value="1"/>
</dbReference>
<dbReference type="InterPro" id="IPR001680">
    <property type="entry name" value="WD40_rpt"/>
</dbReference>
<dbReference type="SUPFAM" id="SSF50978">
    <property type="entry name" value="WD40 repeat-like"/>
    <property type="match status" value="1"/>
</dbReference>
<dbReference type="GO" id="GO:0008233">
    <property type="term" value="F:peptidase activity"/>
    <property type="evidence" value="ECO:0007669"/>
    <property type="project" value="UniProtKB-KW"/>
</dbReference>
<organism evidence="9 10">
    <name type="scientific">Malassezia restricta (strain ATCC 96810 / NBRC 103918 / CBS 7877)</name>
    <name type="common">Seborrheic dermatitis infection agent</name>
    <dbReference type="NCBI Taxonomy" id="425264"/>
    <lineage>
        <taxon>Eukaryota</taxon>
        <taxon>Fungi</taxon>
        <taxon>Dikarya</taxon>
        <taxon>Basidiomycota</taxon>
        <taxon>Ustilaginomycotina</taxon>
        <taxon>Malasseziomycetes</taxon>
        <taxon>Malasseziales</taxon>
        <taxon>Malasseziaceae</taxon>
        <taxon>Malassezia</taxon>
    </lineage>
</organism>
<dbReference type="InterPro" id="IPR017149">
    <property type="entry name" value="GSH_degradosome_Dug2"/>
</dbReference>
<dbReference type="InterPro" id="IPR020472">
    <property type="entry name" value="WD40_PAC1"/>
</dbReference>
<evidence type="ECO:0000313" key="10">
    <source>
        <dbReference type="Proteomes" id="UP000269793"/>
    </source>
</evidence>
<dbReference type="Gene3D" id="3.30.70.360">
    <property type="match status" value="1"/>
</dbReference>